<dbReference type="EMBL" id="MTHB01000262">
    <property type="protein sequence ID" value="OXC72803.1"/>
    <property type="molecule type" value="Genomic_DNA"/>
</dbReference>
<dbReference type="Proteomes" id="UP000214720">
    <property type="component" value="Unassembled WGS sequence"/>
</dbReference>
<organism evidence="1 2">
    <name type="scientific">Caballeronia sordidicola</name>
    <name type="common">Burkholderia sordidicola</name>
    <dbReference type="NCBI Taxonomy" id="196367"/>
    <lineage>
        <taxon>Bacteria</taxon>
        <taxon>Pseudomonadati</taxon>
        <taxon>Pseudomonadota</taxon>
        <taxon>Betaproteobacteria</taxon>
        <taxon>Burkholderiales</taxon>
        <taxon>Burkholderiaceae</taxon>
        <taxon>Caballeronia</taxon>
    </lineage>
</organism>
<proteinExistence type="predicted"/>
<gene>
    <name evidence="1" type="ORF">BSU04_39845</name>
</gene>
<evidence type="ECO:0000313" key="1">
    <source>
        <dbReference type="EMBL" id="OXC72803.1"/>
    </source>
</evidence>
<name>A0A226WNX3_CABSO</name>
<comment type="caution">
    <text evidence="1">The sequence shown here is derived from an EMBL/GenBank/DDBJ whole genome shotgun (WGS) entry which is preliminary data.</text>
</comment>
<evidence type="ECO:0000313" key="2">
    <source>
        <dbReference type="Proteomes" id="UP000214720"/>
    </source>
</evidence>
<reference evidence="2" key="1">
    <citation type="submission" date="2017-01" db="EMBL/GenBank/DDBJ databases">
        <title>Genome Analysis of Deinococcus marmoris KOPRI26562.</title>
        <authorList>
            <person name="Kim J.H."/>
            <person name="Oh H.-M."/>
        </authorList>
    </citation>
    <scope>NUCLEOTIDE SEQUENCE [LARGE SCALE GENOMIC DNA]</scope>
    <source>
        <strain evidence="2">PAMC 26633</strain>
    </source>
</reference>
<dbReference type="AlphaFoldDB" id="A0A226WNX3"/>
<accession>A0A226WNX3</accession>
<protein>
    <submittedName>
        <fullName evidence="1">Uncharacterized protein</fullName>
    </submittedName>
</protein>
<sequence>MLYKFTARATRSSPALGASGVLPGALTEKTILYVAFASGT</sequence>